<dbReference type="Pfam" id="PF02013">
    <property type="entry name" value="CBM_10"/>
    <property type="match status" value="2"/>
</dbReference>
<evidence type="ECO:0000256" key="1">
    <source>
        <dbReference type="ARBA" id="ARBA00009209"/>
    </source>
</evidence>
<accession>A0A1Y1X2N4</accession>
<evidence type="ECO:0000256" key="5">
    <source>
        <dbReference type="ARBA" id="ARBA00023295"/>
    </source>
</evidence>
<feature type="domain" description="CBM10" evidence="7">
    <location>
        <begin position="467"/>
        <end position="506"/>
    </location>
</feature>
<keyword evidence="5 8" id="KW-0326">Glycosidase</keyword>
<dbReference type="InterPro" id="IPR012341">
    <property type="entry name" value="6hp_glycosidase-like_sf"/>
</dbReference>
<dbReference type="SUPFAM" id="SSF48208">
    <property type="entry name" value="Six-hairpin glycosidases"/>
    <property type="match status" value="1"/>
</dbReference>
<feature type="chain" id="PRO_5012395236" evidence="6">
    <location>
        <begin position="19"/>
        <end position="548"/>
    </location>
</feature>
<dbReference type="GO" id="GO:0005975">
    <property type="term" value="P:carbohydrate metabolic process"/>
    <property type="evidence" value="ECO:0007669"/>
    <property type="project" value="InterPro"/>
</dbReference>
<dbReference type="Gene3D" id="1.50.10.10">
    <property type="match status" value="1"/>
</dbReference>
<dbReference type="InterPro" id="IPR008928">
    <property type="entry name" value="6-hairpin_glycosidase_sf"/>
</dbReference>
<dbReference type="Proteomes" id="UP000193944">
    <property type="component" value="Unassembled WGS sequence"/>
</dbReference>
<dbReference type="PROSITE" id="PS51763">
    <property type="entry name" value="CBM10"/>
    <property type="match status" value="2"/>
</dbReference>
<dbReference type="InterPro" id="IPR002037">
    <property type="entry name" value="Glyco_hydro_8"/>
</dbReference>
<comment type="caution">
    <text evidence="8">The sequence shown here is derived from an EMBL/GenBank/DDBJ whole genome shotgun (WGS) entry which is preliminary data.</text>
</comment>
<gene>
    <name evidence="8" type="ORF">BCR32DRAFT_327841</name>
</gene>
<dbReference type="PRINTS" id="PR00735">
    <property type="entry name" value="GLHYDRLASE8"/>
</dbReference>
<dbReference type="Gene3D" id="3.90.1220.10">
    <property type="entry name" value="Cellulose docking domain, dockering"/>
    <property type="match status" value="2"/>
</dbReference>
<evidence type="ECO:0000313" key="9">
    <source>
        <dbReference type="Proteomes" id="UP000193944"/>
    </source>
</evidence>
<dbReference type="Pfam" id="PF01270">
    <property type="entry name" value="Glyco_hydro_8"/>
    <property type="match status" value="1"/>
</dbReference>
<evidence type="ECO:0000256" key="4">
    <source>
        <dbReference type="ARBA" id="ARBA00022801"/>
    </source>
</evidence>
<keyword evidence="9" id="KW-1185">Reference proteome</keyword>
<dbReference type="InterPro" id="IPR009034">
    <property type="entry name" value="Dockerin_dom_fun_sf"/>
</dbReference>
<dbReference type="SUPFAM" id="SSF64571">
    <property type="entry name" value="Cellulose docking domain, dockering"/>
    <property type="match status" value="2"/>
</dbReference>
<evidence type="ECO:0000256" key="3">
    <source>
        <dbReference type="ARBA" id="ARBA00022737"/>
    </source>
</evidence>
<keyword evidence="4" id="KW-0378">Hydrolase</keyword>
<dbReference type="OrthoDB" id="188443at2759"/>
<reference evidence="8 9" key="2">
    <citation type="submission" date="2016-08" db="EMBL/GenBank/DDBJ databases">
        <title>Pervasive Adenine N6-methylation of Active Genes in Fungi.</title>
        <authorList>
            <consortium name="DOE Joint Genome Institute"/>
            <person name="Mondo S.J."/>
            <person name="Dannebaum R.O."/>
            <person name="Kuo R.C."/>
            <person name="Labutti K."/>
            <person name="Haridas S."/>
            <person name="Kuo A."/>
            <person name="Salamov A."/>
            <person name="Ahrendt S.R."/>
            <person name="Lipzen A."/>
            <person name="Sullivan W."/>
            <person name="Andreopoulos W.B."/>
            <person name="Clum A."/>
            <person name="Lindquist E."/>
            <person name="Daum C."/>
            <person name="Ramamoorthy G.K."/>
            <person name="Gryganskyi A."/>
            <person name="Culley D."/>
            <person name="Magnuson J.K."/>
            <person name="James T.Y."/>
            <person name="O'Malley M.A."/>
            <person name="Stajich J.E."/>
            <person name="Spatafora J.W."/>
            <person name="Visel A."/>
            <person name="Grigoriev I.V."/>
        </authorList>
    </citation>
    <scope>NUCLEOTIDE SEQUENCE [LARGE SCALE GENOMIC DNA]</scope>
    <source>
        <strain evidence="8 9">S4</strain>
    </source>
</reference>
<name>A0A1Y1X2N4_9FUNG</name>
<dbReference type="AlphaFoldDB" id="A0A1Y1X2N4"/>
<evidence type="ECO:0000256" key="2">
    <source>
        <dbReference type="ARBA" id="ARBA00022729"/>
    </source>
</evidence>
<organism evidence="8 9">
    <name type="scientific">Anaeromyces robustus</name>
    <dbReference type="NCBI Taxonomy" id="1754192"/>
    <lineage>
        <taxon>Eukaryota</taxon>
        <taxon>Fungi</taxon>
        <taxon>Fungi incertae sedis</taxon>
        <taxon>Chytridiomycota</taxon>
        <taxon>Chytridiomycota incertae sedis</taxon>
        <taxon>Neocallimastigomycetes</taxon>
        <taxon>Neocallimastigales</taxon>
        <taxon>Neocallimastigaceae</taxon>
        <taxon>Anaeromyces</taxon>
    </lineage>
</organism>
<evidence type="ECO:0000259" key="7">
    <source>
        <dbReference type="PROSITE" id="PS51763"/>
    </source>
</evidence>
<keyword evidence="2 6" id="KW-0732">Signal</keyword>
<feature type="signal peptide" evidence="6">
    <location>
        <begin position="1"/>
        <end position="18"/>
    </location>
</feature>
<dbReference type="EMBL" id="MCFG01000156">
    <property type="protein sequence ID" value="ORX80069.1"/>
    <property type="molecule type" value="Genomic_DNA"/>
</dbReference>
<evidence type="ECO:0000313" key="8">
    <source>
        <dbReference type="EMBL" id="ORX80069.1"/>
    </source>
</evidence>
<keyword evidence="3" id="KW-0677">Repeat</keyword>
<sequence length="548" mass="62265">MHFTKIINFLAIAGLVSAQKFFDENGAYYGPDCDATNYSGAYYTGDYTSPFKTYLGKTDEEIQAKLDQLWNHYFKGDNNSKVYYDQGREAYILDVNNNDVRSEGMSYGMMIAVQTGHKEEFDKLWNWAKNHMWHKSGGWDGYFAWQRGTNGYGGDDNCAPDGEMYFMMSLLFAANRWNDKQYMDDAQYILKRMWDNSQHKLFNPNYNVITFQPQGNENNFSDPSYDLPAFVDLFSRWSTTNQSRWKAAASATRDHLYKSSNTRSGLFTDYNNFDGTPHTVSYNQNAGKYMYDAMRCAMNFGMDYYLFGTDSKRQTEMAKRLLDFFEKDGYQHARFNWDGSNPSEQYTLGETGANAVATFALMGLSGYENVIKKNLKMAWDAQLMTGRYRYYDGLVHYLAMLHLLGSFKIWKPAPSNVQEKSITTPYNGVNYTVGDVIDLFENCKLYKATITSGGSNPDPVDPVKPGKCSAKIIQQGYSCCQPGCTVVYTDNDGDWGVENNAWCGCGGGDEVCEGAQGYPCCESSTIVYYTDGDGDWSVENGDWCIIRN</sequence>
<proteinExistence type="inferred from homology"/>
<comment type="similarity">
    <text evidence="1">Belongs to the glycosyl hydrolase 8 (cellulase D) family.</text>
</comment>
<feature type="domain" description="CBM10" evidence="7">
    <location>
        <begin position="511"/>
        <end position="547"/>
    </location>
</feature>
<evidence type="ECO:0000256" key="6">
    <source>
        <dbReference type="SAM" id="SignalP"/>
    </source>
</evidence>
<dbReference type="InterPro" id="IPR002883">
    <property type="entry name" value="CBM10/Dockerin_dom"/>
</dbReference>
<protein>
    <submittedName>
        <fullName evidence="8">Six-hairpin glycosidase</fullName>
    </submittedName>
</protein>
<dbReference type="GO" id="GO:0004553">
    <property type="term" value="F:hydrolase activity, hydrolyzing O-glycosyl compounds"/>
    <property type="evidence" value="ECO:0007669"/>
    <property type="project" value="InterPro"/>
</dbReference>
<reference evidence="8 9" key="1">
    <citation type="submission" date="2016-08" db="EMBL/GenBank/DDBJ databases">
        <title>A Parts List for Fungal Cellulosomes Revealed by Comparative Genomics.</title>
        <authorList>
            <consortium name="DOE Joint Genome Institute"/>
            <person name="Haitjema C.H."/>
            <person name="Gilmore S.P."/>
            <person name="Henske J.K."/>
            <person name="Solomon K.V."/>
            <person name="De Groot R."/>
            <person name="Kuo A."/>
            <person name="Mondo S.J."/>
            <person name="Salamov A.A."/>
            <person name="Labutti K."/>
            <person name="Zhao Z."/>
            <person name="Chiniquy J."/>
            <person name="Barry K."/>
            <person name="Brewer H.M."/>
            <person name="Purvine S.O."/>
            <person name="Wright A.T."/>
            <person name="Boxma B."/>
            <person name="Van Alen T."/>
            <person name="Hackstein J.H."/>
            <person name="Baker S.E."/>
            <person name="Grigoriev I.V."/>
            <person name="O'Malley M.A."/>
        </authorList>
    </citation>
    <scope>NUCLEOTIDE SEQUENCE [LARGE SCALE GENOMIC DNA]</scope>
    <source>
        <strain evidence="8 9">S4</strain>
    </source>
</reference>